<comment type="caution">
    <text evidence="2">The sequence shown here is derived from an EMBL/GenBank/DDBJ whole genome shotgun (WGS) entry which is preliminary data.</text>
</comment>
<dbReference type="EMBL" id="SLYC01000039">
    <property type="protein sequence ID" value="TCP98995.1"/>
    <property type="molecule type" value="Genomic_DNA"/>
</dbReference>
<keyword evidence="1" id="KW-0472">Membrane</keyword>
<evidence type="ECO:0000313" key="2">
    <source>
        <dbReference type="EMBL" id="TCP98995.1"/>
    </source>
</evidence>
<keyword evidence="1" id="KW-1133">Transmembrane helix</keyword>
<dbReference type="Gene3D" id="3.40.630.30">
    <property type="match status" value="1"/>
</dbReference>
<feature type="transmembrane region" description="Helical" evidence="1">
    <location>
        <begin position="176"/>
        <end position="194"/>
    </location>
</feature>
<dbReference type="AlphaFoldDB" id="A0A4R2T9P7"/>
<dbReference type="RefSeq" id="WP_132849327.1">
    <property type="nucleotide sequence ID" value="NZ_CP058648.1"/>
</dbReference>
<protein>
    <submittedName>
        <fullName evidence="2">Uncharacterized protein</fullName>
    </submittedName>
</protein>
<name>A0A4R2T9P7_9FIRM</name>
<accession>A0A4R2T9P7</accession>
<keyword evidence="3" id="KW-1185">Reference proteome</keyword>
<organism evidence="2 3">
    <name type="scientific">Serpentinicella alkaliphila</name>
    <dbReference type="NCBI Taxonomy" id="1734049"/>
    <lineage>
        <taxon>Bacteria</taxon>
        <taxon>Bacillati</taxon>
        <taxon>Bacillota</taxon>
        <taxon>Clostridia</taxon>
        <taxon>Peptostreptococcales</taxon>
        <taxon>Natronincolaceae</taxon>
        <taxon>Serpentinicella</taxon>
    </lineage>
</organism>
<dbReference type="Proteomes" id="UP000295504">
    <property type="component" value="Unassembled WGS sequence"/>
</dbReference>
<evidence type="ECO:0000256" key="1">
    <source>
        <dbReference type="SAM" id="Phobius"/>
    </source>
</evidence>
<reference evidence="2 3" key="1">
    <citation type="submission" date="2019-03" db="EMBL/GenBank/DDBJ databases">
        <title>Genomic Encyclopedia of Type Strains, Phase IV (KMG-IV): sequencing the most valuable type-strain genomes for metagenomic binning, comparative biology and taxonomic classification.</title>
        <authorList>
            <person name="Goeker M."/>
        </authorList>
    </citation>
    <scope>NUCLEOTIDE SEQUENCE [LARGE SCALE GENOMIC DNA]</scope>
    <source>
        <strain evidence="2 3">DSM 100013</strain>
    </source>
</reference>
<dbReference type="InterPro" id="IPR016181">
    <property type="entry name" value="Acyl_CoA_acyltransferase"/>
</dbReference>
<sequence length="213" mass="25336">MTCFYIYNCENSKKVDFTRDSQNMLNDIRSFQLLFWENSNICLNIICDGPETVLSTYDPQLDEWVQFSFRFCNNYRGIELLFLILPDYLKRKGLGTFCVTWFKEFCYKYGFQYIILRACDKAVNFWIKMEFSKIECDDEIIYLRSYSNLSGFKNVMIDQKTYDKKTEGNDNRINKVIKRTCVIASIILVLIWIIKKFYLLSSDGIAILNYITL</sequence>
<dbReference type="OrthoDB" id="1796540at2"/>
<gene>
    <name evidence="2" type="ORF">EDD79_103928</name>
</gene>
<dbReference type="SUPFAM" id="SSF55729">
    <property type="entry name" value="Acyl-CoA N-acyltransferases (Nat)"/>
    <property type="match status" value="1"/>
</dbReference>
<evidence type="ECO:0000313" key="3">
    <source>
        <dbReference type="Proteomes" id="UP000295504"/>
    </source>
</evidence>
<proteinExistence type="predicted"/>
<keyword evidence="1" id="KW-0812">Transmembrane</keyword>